<dbReference type="InterPro" id="IPR001563">
    <property type="entry name" value="Peptidase_S10"/>
</dbReference>
<sequence>MIGITIYSFLVLVHHGGPVTNGNLTQEMEDRHFPRREKWIKSSCLDQHDYMNCGAAIAFLLVLVRTDEPLPNAERGTGLSIPGLNSYDISIPCKGGMETLCYPKVWTRGAHTYPDLDWTCNWLGDEKWTFELEWSGQRAFKSGDDKEFSKEGGGGDSGRLTFATVEGTGHMVPYNGPKESLLMVQRTVVGEEGMVLSKADLRSTVAVYVWIRMRKVENETRYECIHMSLCCSDLLTLKHPQKHFILDLLAEAGEKMGIDHLNQFCEIKQDPSQSLTTAPGYGEDTTDYEAPAMSVKSRAEIVLMCVGKSVSPSTVGSRGDSKKSAKRPNVMREAIMMYAQPIVGLDLSIIGRLGNLERIKASHAYSKGEYFGFFVAFRELWAIKAEVSGRQGVDGGGAVSTRLLDEVRSISSSCRRLYQ</sequence>
<evidence type="ECO:0000256" key="4">
    <source>
        <dbReference type="ARBA" id="ARBA00022801"/>
    </source>
</evidence>
<gene>
    <name evidence="6" type="ORF">K435DRAFT_800362</name>
</gene>
<evidence type="ECO:0000256" key="1">
    <source>
        <dbReference type="ARBA" id="ARBA00009431"/>
    </source>
</evidence>
<comment type="similarity">
    <text evidence="1">Belongs to the peptidase S10 family.</text>
</comment>
<proteinExistence type="inferred from homology"/>
<name>A0A4S8LTC1_DENBC</name>
<dbReference type="GO" id="GO:0004185">
    <property type="term" value="F:serine-type carboxypeptidase activity"/>
    <property type="evidence" value="ECO:0007669"/>
    <property type="project" value="InterPro"/>
</dbReference>
<dbReference type="Gene3D" id="3.40.50.1820">
    <property type="entry name" value="alpha/beta hydrolase"/>
    <property type="match status" value="1"/>
</dbReference>
<keyword evidence="5" id="KW-0325">Glycoprotein</keyword>
<dbReference type="Proteomes" id="UP000297245">
    <property type="component" value="Unassembled WGS sequence"/>
</dbReference>
<protein>
    <submittedName>
        <fullName evidence="6">Uncharacterized protein</fullName>
    </submittedName>
</protein>
<keyword evidence="7" id="KW-1185">Reference proteome</keyword>
<dbReference type="AlphaFoldDB" id="A0A4S8LTC1"/>
<organism evidence="6 7">
    <name type="scientific">Dendrothele bispora (strain CBS 962.96)</name>
    <dbReference type="NCBI Taxonomy" id="1314807"/>
    <lineage>
        <taxon>Eukaryota</taxon>
        <taxon>Fungi</taxon>
        <taxon>Dikarya</taxon>
        <taxon>Basidiomycota</taxon>
        <taxon>Agaricomycotina</taxon>
        <taxon>Agaricomycetes</taxon>
        <taxon>Agaricomycetidae</taxon>
        <taxon>Agaricales</taxon>
        <taxon>Agaricales incertae sedis</taxon>
        <taxon>Dendrothele</taxon>
    </lineage>
</organism>
<dbReference type="OrthoDB" id="10055769at2759"/>
<reference evidence="6 7" key="1">
    <citation type="journal article" date="2019" name="Nat. Ecol. Evol.">
        <title>Megaphylogeny resolves global patterns of mushroom evolution.</title>
        <authorList>
            <person name="Varga T."/>
            <person name="Krizsan K."/>
            <person name="Foldi C."/>
            <person name="Dima B."/>
            <person name="Sanchez-Garcia M."/>
            <person name="Sanchez-Ramirez S."/>
            <person name="Szollosi G.J."/>
            <person name="Szarkandi J.G."/>
            <person name="Papp V."/>
            <person name="Albert L."/>
            <person name="Andreopoulos W."/>
            <person name="Angelini C."/>
            <person name="Antonin V."/>
            <person name="Barry K.W."/>
            <person name="Bougher N.L."/>
            <person name="Buchanan P."/>
            <person name="Buyck B."/>
            <person name="Bense V."/>
            <person name="Catcheside P."/>
            <person name="Chovatia M."/>
            <person name="Cooper J."/>
            <person name="Damon W."/>
            <person name="Desjardin D."/>
            <person name="Finy P."/>
            <person name="Geml J."/>
            <person name="Haridas S."/>
            <person name="Hughes K."/>
            <person name="Justo A."/>
            <person name="Karasinski D."/>
            <person name="Kautmanova I."/>
            <person name="Kiss B."/>
            <person name="Kocsube S."/>
            <person name="Kotiranta H."/>
            <person name="LaButti K.M."/>
            <person name="Lechner B.E."/>
            <person name="Liimatainen K."/>
            <person name="Lipzen A."/>
            <person name="Lukacs Z."/>
            <person name="Mihaltcheva S."/>
            <person name="Morgado L.N."/>
            <person name="Niskanen T."/>
            <person name="Noordeloos M.E."/>
            <person name="Ohm R.A."/>
            <person name="Ortiz-Santana B."/>
            <person name="Ovrebo C."/>
            <person name="Racz N."/>
            <person name="Riley R."/>
            <person name="Savchenko A."/>
            <person name="Shiryaev A."/>
            <person name="Soop K."/>
            <person name="Spirin V."/>
            <person name="Szebenyi C."/>
            <person name="Tomsovsky M."/>
            <person name="Tulloss R.E."/>
            <person name="Uehling J."/>
            <person name="Grigoriev I.V."/>
            <person name="Vagvolgyi C."/>
            <person name="Papp T."/>
            <person name="Martin F.M."/>
            <person name="Miettinen O."/>
            <person name="Hibbett D.S."/>
            <person name="Nagy L.G."/>
        </authorList>
    </citation>
    <scope>NUCLEOTIDE SEQUENCE [LARGE SCALE GENOMIC DNA]</scope>
    <source>
        <strain evidence="6 7">CBS 962.96</strain>
    </source>
</reference>
<dbReference type="GO" id="GO:0006508">
    <property type="term" value="P:proteolysis"/>
    <property type="evidence" value="ECO:0007669"/>
    <property type="project" value="UniProtKB-KW"/>
</dbReference>
<accession>A0A4S8LTC1</accession>
<evidence type="ECO:0000256" key="5">
    <source>
        <dbReference type="ARBA" id="ARBA00023180"/>
    </source>
</evidence>
<dbReference type="EMBL" id="ML179274">
    <property type="protein sequence ID" value="THU92591.1"/>
    <property type="molecule type" value="Genomic_DNA"/>
</dbReference>
<evidence type="ECO:0000313" key="6">
    <source>
        <dbReference type="EMBL" id="THU92591.1"/>
    </source>
</evidence>
<dbReference type="Pfam" id="PF00450">
    <property type="entry name" value="Peptidase_S10"/>
    <property type="match status" value="1"/>
</dbReference>
<keyword evidence="4" id="KW-0378">Hydrolase</keyword>
<evidence type="ECO:0000256" key="2">
    <source>
        <dbReference type="ARBA" id="ARBA00022645"/>
    </source>
</evidence>
<dbReference type="InterPro" id="IPR029058">
    <property type="entry name" value="AB_hydrolase_fold"/>
</dbReference>
<evidence type="ECO:0000256" key="3">
    <source>
        <dbReference type="ARBA" id="ARBA00022670"/>
    </source>
</evidence>
<keyword evidence="2" id="KW-0121">Carboxypeptidase</keyword>
<keyword evidence="3" id="KW-0645">Protease</keyword>
<dbReference type="SUPFAM" id="SSF53474">
    <property type="entry name" value="alpha/beta-Hydrolases"/>
    <property type="match status" value="1"/>
</dbReference>
<evidence type="ECO:0000313" key="7">
    <source>
        <dbReference type="Proteomes" id="UP000297245"/>
    </source>
</evidence>